<evidence type="ECO:0000313" key="1">
    <source>
        <dbReference type="EMBL" id="KAH7970729.1"/>
    </source>
</evidence>
<dbReference type="EMBL" id="CM023480">
    <property type="protein sequence ID" value="KAH7970729.1"/>
    <property type="molecule type" value="Genomic_DNA"/>
</dbReference>
<organism evidence="1 2">
    <name type="scientific">Dermacentor silvarum</name>
    <name type="common">Tick</name>
    <dbReference type="NCBI Taxonomy" id="543639"/>
    <lineage>
        <taxon>Eukaryota</taxon>
        <taxon>Metazoa</taxon>
        <taxon>Ecdysozoa</taxon>
        <taxon>Arthropoda</taxon>
        <taxon>Chelicerata</taxon>
        <taxon>Arachnida</taxon>
        <taxon>Acari</taxon>
        <taxon>Parasitiformes</taxon>
        <taxon>Ixodida</taxon>
        <taxon>Ixodoidea</taxon>
        <taxon>Ixodidae</taxon>
        <taxon>Rhipicephalinae</taxon>
        <taxon>Dermacentor</taxon>
    </lineage>
</organism>
<proteinExistence type="predicted"/>
<sequence>MVKCFVPLCNSGYKSCDTKYSLFKPPNNEAGLEAWRRAIPRKDRVLQKNDRVCERHFAPHFILRTWSAEVDGRVLMSGTRRAGHAKGAVPTIFEGAPKYLSKKVKSPRKPVRRQSRAVAPRCTVSKSSSSCEGESVRSDGADGAPTTDRAATSVVDGCGCEAENTVADPSKTPFEILFNSAPSMCLPGPSWAAHRIDNEGIKDVLFNDACIRNSGASSAVFTKKTLHVKRDMSVQAYVLGKPVECSTVGINSFASSVSEVDAMLTAVDNLYRMLSLYSLLRPPQFGNCTAAESSQSAFVTLADIRGIYKSSAAERLKKLEELRNKLDGLISQGNWECEDVFDHDYSDAAVVDCIIYYVTGFVTRKLANKTSCVVCKEALKGHRGFSKAAEAELVNCKTRGRLTHPNAHLSQLFRNIEEEFAKYADQRDVYDKTTDAVLAHFEFTFSCNFHKEDILAKLLHYYVCLRMRQYCKQLRAKNEKKSQDLRKLSKLV</sequence>
<evidence type="ECO:0000313" key="2">
    <source>
        <dbReference type="Proteomes" id="UP000821865"/>
    </source>
</evidence>
<name>A0ACB8DJJ5_DERSI</name>
<protein>
    <submittedName>
        <fullName evidence="1">Uncharacterized protein</fullName>
    </submittedName>
</protein>
<reference evidence="1" key="1">
    <citation type="submission" date="2020-05" db="EMBL/GenBank/DDBJ databases">
        <title>Large-scale comparative analyses of tick genomes elucidate their genetic diversity and vector capacities.</title>
        <authorList>
            <person name="Jia N."/>
            <person name="Wang J."/>
            <person name="Shi W."/>
            <person name="Du L."/>
            <person name="Sun Y."/>
            <person name="Zhan W."/>
            <person name="Jiang J."/>
            <person name="Wang Q."/>
            <person name="Zhang B."/>
            <person name="Ji P."/>
            <person name="Sakyi L.B."/>
            <person name="Cui X."/>
            <person name="Yuan T."/>
            <person name="Jiang B."/>
            <person name="Yang W."/>
            <person name="Lam T.T.-Y."/>
            <person name="Chang Q."/>
            <person name="Ding S."/>
            <person name="Wang X."/>
            <person name="Zhu J."/>
            <person name="Ruan X."/>
            <person name="Zhao L."/>
            <person name="Wei J."/>
            <person name="Que T."/>
            <person name="Du C."/>
            <person name="Cheng J."/>
            <person name="Dai P."/>
            <person name="Han X."/>
            <person name="Huang E."/>
            <person name="Gao Y."/>
            <person name="Liu J."/>
            <person name="Shao H."/>
            <person name="Ye R."/>
            <person name="Li L."/>
            <person name="Wei W."/>
            <person name="Wang X."/>
            <person name="Wang C."/>
            <person name="Yang T."/>
            <person name="Huo Q."/>
            <person name="Li W."/>
            <person name="Guo W."/>
            <person name="Chen H."/>
            <person name="Zhou L."/>
            <person name="Ni X."/>
            <person name="Tian J."/>
            <person name="Zhou Y."/>
            <person name="Sheng Y."/>
            <person name="Liu T."/>
            <person name="Pan Y."/>
            <person name="Xia L."/>
            <person name="Li J."/>
            <person name="Zhao F."/>
            <person name="Cao W."/>
        </authorList>
    </citation>
    <scope>NUCLEOTIDE SEQUENCE</scope>
    <source>
        <strain evidence="1">Dsil-2018</strain>
    </source>
</reference>
<keyword evidence="2" id="KW-1185">Reference proteome</keyword>
<comment type="caution">
    <text evidence="1">The sequence shown here is derived from an EMBL/GenBank/DDBJ whole genome shotgun (WGS) entry which is preliminary data.</text>
</comment>
<dbReference type="Proteomes" id="UP000821865">
    <property type="component" value="Chromosome 11"/>
</dbReference>
<accession>A0ACB8DJJ5</accession>
<gene>
    <name evidence="1" type="ORF">HPB49_014697</name>
</gene>